<dbReference type="InterPro" id="IPR011814">
    <property type="entry name" value="BioC"/>
</dbReference>
<dbReference type="InterPro" id="IPR050602">
    <property type="entry name" value="Malonyl-ACP_OMT"/>
</dbReference>
<evidence type="ECO:0000256" key="4">
    <source>
        <dbReference type="ARBA" id="ARBA00022603"/>
    </source>
</evidence>
<name>A0ABV5HJL1_9VIBR</name>
<proteinExistence type="inferred from homology"/>
<comment type="pathway">
    <text evidence="2 8">Cofactor biosynthesis; biotin biosynthesis.</text>
</comment>
<dbReference type="PANTHER" id="PTHR13090:SF1">
    <property type="entry name" value="ARGININE-HYDROXYLASE NDUFAF5, MITOCHONDRIAL"/>
    <property type="match status" value="1"/>
</dbReference>
<dbReference type="EMBL" id="JBHMEP010000001">
    <property type="protein sequence ID" value="MFB9134422.1"/>
    <property type="molecule type" value="Genomic_DNA"/>
</dbReference>
<keyword evidence="6 8" id="KW-0949">S-adenosyl-L-methionine</keyword>
<evidence type="ECO:0000313" key="11">
    <source>
        <dbReference type="Proteomes" id="UP001589645"/>
    </source>
</evidence>
<dbReference type="EC" id="2.1.1.197" evidence="3 8"/>
<reference evidence="10 11" key="1">
    <citation type="submission" date="2024-09" db="EMBL/GenBank/DDBJ databases">
        <authorList>
            <person name="Sun Q."/>
            <person name="Mori K."/>
        </authorList>
    </citation>
    <scope>NUCLEOTIDE SEQUENCE [LARGE SCALE GENOMIC DNA]</scope>
    <source>
        <strain evidence="10 11">CECT 8064</strain>
    </source>
</reference>
<evidence type="ECO:0000256" key="7">
    <source>
        <dbReference type="ARBA" id="ARBA00022756"/>
    </source>
</evidence>
<dbReference type="InterPro" id="IPR013216">
    <property type="entry name" value="Methyltransf_11"/>
</dbReference>
<evidence type="ECO:0000256" key="8">
    <source>
        <dbReference type="HAMAP-Rule" id="MF_00835"/>
    </source>
</evidence>
<keyword evidence="5 8" id="KW-0808">Transferase</keyword>
<feature type="domain" description="Methyltransferase type 11" evidence="9">
    <location>
        <begin position="57"/>
        <end position="150"/>
    </location>
</feature>
<dbReference type="RefSeq" id="WP_390190317.1">
    <property type="nucleotide sequence ID" value="NZ_JBHMEP010000001.1"/>
</dbReference>
<gene>
    <name evidence="8 10" type="primary">bioC</name>
    <name evidence="10" type="ORF">ACFFUV_05475</name>
</gene>
<evidence type="ECO:0000256" key="3">
    <source>
        <dbReference type="ARBA" id="ARBA00012327"/>
    </source>
</evidence>
<dbReference type="GO" id="GO:0102130">
    <property type="term" value="F:malonyl-CoA methyltransferase activity"/>
    <property type="evidence" value="ECO:0007669"/>
    <property type="project" value="UniProtKB-EC"/>
</dbReference>
<protein>
    <recommendedName>
        <fullName evidence="3 8">Malonyl-[acyl-carrier protein] O-methyltransferase</fullName>
        <shortName evidence="8">Malonyl-ACP O-methyltransferase</shortName>
        <ecNumber evidence="3 8">2.1.1.197</ecNumber>
    </recommendedName>
    <alternativeName>
        <fullName evidence="8">Biotin synthesis protein BioC</fullName>
    </alternativeName>
</protein>
<evidence type="ECO:0000256" key="6">
    <source>
        <dbReference type="ARBA" id="ARBA00022691"/>
    </source>
</evidence>
<keyword evidence="4 8" id="KW-0489">Methyltransferase</keyword>
<keyword evidence="7 8" id="KW-0093">Biotin biosynthesis</keyword>
<dbReference type="CDD" id="cd02440">
    <property type="entry name" value="AdoMet_MTases"/>
    <property type="match status" value="1"/>
</dbReference>
<dbReference type="HAMAP" id="MF_00835">
    <property type="entry name" value="BioC"/>
    <property type="match status" value="1"/>
</dbReference>
<accession>A0ABV5HJL1</accession>
<evidence type="ECO:0000313" key="10">
    <source>
        <dbReference type="EMBL" id="MFB9134422.1"/>
    </source>
</evidence>
<dbReference type="GO" id="GO:0032259">
    <property type="term" value="P:methylation"/>
    <property type="evidence" value="ECO:0007669"/>
    <property type="project" value="UniProtKB-KW"/>
</dbReference>
<evidence type="ECO:0000259" key="9">
    <source>
        <dbReference type="Pfam" id="PF08241"/>
    </source>
</evidence>
<dbReference type="NCBIfam" id="TIGR02072">
    <property type="entry name" value="BioC"/>
    <property type="match status" value="1"/>
</dbReference>
<comment type="catalytic activity">
    <reaction evidence="1 8">
        <text>malonyl-[ACP] + S-adenosyl-L-methionine = malonyl-[ACP] methyl ester + S-adenosyl-L-homocysteine</text>
        <dbReference type="Rhea" id="RHEA:17105"/>
        <dbReference type="Rhea" id="RHEA-COMP:9623"/>
        <dbReference type="Rhea" id="RHEA-COMP:9954"/>
        <dbReference type="ChEBI" id="CHEBI:57856"/>
        <dbReference type="ChEBI" id="CHEBI:59789"/>
        <dbReference type="ChEBI" id="CHEBI:78449"/>
        <dbReference type="ChEBI" id="CHEBI:78845"/>
        <dbReference type="EC" id="2.1.1.197"/>
    </reaction>
</comment>
<dbReference type="Proteomes" id="UP001589645">
    <property type="component" value="Unassembled WGS sequence"/>
</dbReference>
<comment type="similarity">
    <text evidence="8">Belongs to the methyltransferase superfamily.</text>
</comment>
<organism evidence="10 11">
    <name type="scientific">Vibrio olivae</name>
    <dbReference type="NCBI Taxonomy" id="1243002"/>
    <lineage>
        <taxon>Bacteria</taxon>
        <taxon>Pseudomonadati</taxon>
        <taxon>Pseudomonadota</taxon>
        <taxon>Gammaproteobacteria</taxon>
        <taxon>Vibrionales</taxon>
        <taxon>Vibrionaceae</taxon>
        <taxon>Vibrio</taxon>
    </lineage>
</organism>
<evidence type="ECO:0000256" key="5">
    <source>
        <dbReference type="ARBA" id="ARBA00022679"/>
    </source>
</evidence>
<sequence>MGNPAKILPASMGNKQAISEAFDKAAMTYDRHAQFQRDVGHRLLDYLPQDLTGKTVLDLGCGTGYFAKIFQQCGANVVCVDMAPKMLEFARERCGDKGMQYLVMDAERLSLNDETIDYVFSSLALQWCSDLSYPFQHIRRVLKPNGRALFSTLLKGSLFELSRAWSKVDEYQHVNDFVSNIQVKIALAQAQCDRYHLDFPIVTIWYPSAFSLMHDLKGIGANHVVGRSQGLTRRSALLAFEKAYKEFESSDGRVPATYHVCLGVIHR</sequence>
<dbReference type="Gene3D" id="3.40.50.150">
    <property type="entry name" value="Vaccinia Virus protein VP39"/>
    <property type="match status" value="1"/>
</dbReference>
<dbReference type="InterPro" id="IPR029063">
    <property type="entry name" value="SAM-dependent_MTases_sf"/>
</dbReference>
<dbReference type="Pfam" id="PF08241">
    <property type="entry name" value="Methyltransf_11"/>
    <property type="match status" value="1"/>
</dbReference>
<dbReference type="SUPFAM" id="SSF53335">
    <property type="entry name" value="S-adenosyl-L-methionine-dependent methyltransferases"/>
    <property type="match status" value="1"/>
</dbReference>
<comment type="function">
    <text evidence="8">Converts the free carboxyl group of a malonyl-thioester to its methyl ester by transfer of a methyl group from S-adenosyl-L-methionine (SAM). It allows to synthesize pimeloyl-ACP via the fatty acid synthetic pathway.</text>
</comment>
<dbReference type="PANTHER" id="PTHR13090">
    <property type="entry name" value="ARGININE-HYDROXYLASE NDUFAF5, MITOCHONDRIAL"/>
    <property type="match status" value="1"/>
</dbReference>
<comment type="caution">
    <text evidence="10">The sequence shown here is derived from an EMBL/GenBank/DDBJ whole genome shotgun (WGS) entry which is preliminary data.</text>
</comment>
<evidence type="ECO:0000256" key="1">
    <source>
        <dbReference type="ARBA" id="ARBA00000852"/>
    </source>
</evidence>
<keyword evidence="11" id="KW-1185">Reference proteome</keyword>
<evidence type="ECO:0000256" key="2">
    <source>
        <dbReference type="ARBA" id="ARBA00004746"/>
    </source>
</evidence>